<feature type="signal peptide" evidence="1">
    <location>
        <begin position="1"/>
        <end position="24"/>
    </location>
</feature>
<evidence type="ECO:0000313" key="2">
    <source>
        <dbReference type="EMBL" id="KAK0703568.1"/>
    </source>
</evidence>
<name>A0AA39ZU12_9PEZI</name>
<evidence type="ECO:0000256" key="1">
    <source>
        <dbReference type="SAM" id="SignalP"/>
    </source>
</evidence>
<accession>A0AA39ZU12</accession>
<keyword evidence="3" id="KW-1185">Reference proteome</keyword>
<evidence type="ECO:0000313" key="3">
    <source>
        <dbReference type="Proteomes" id="UP001172101"/>
    </source>
</evidence>
<sequence>MKVLSLRMFFFSTVVVNSVGEAQAVEASEETEAVEEVEGDELGWYFDLASYLRERDSACQLTRPPSSSENARASFCGNYRGLLRLEAISTWALGGRTAHL</sequence>
<dbReference type="RefSeq" id="XP_060290427.1">
    <property type="nucleotide sequence ID" value="XM_060435390.1"/>
</dbReference>
<dbReference type="GeneID" id="85318660"/>
<proteinExistence type="predicted"/>
<dbReference type="Proteomes" id="UP001172101">
    <property type="component" value="Unassembled WGS sequence"/>
</dbReference>
<protein>
    <recommendedName>
        <fullName evidence="4">Secreted protein</fullName>
    </recommendedName>
</protein>
<reference evidence="2" key="1">
    <citation type="submission" date="2023-06" db="EMBL/GenBank/DDBJ databases">
        <title>Genome-scale phylogeny and comparative genomics of the fungal order Sordariales.</title>
        <authorList>
            <consortium name="Lawrence Berkeley National Laboratory"/>
            <person name="Hensen N."/>
            <person name="Bonometti L."/>
            <person name="Westerberg I."/>
            <person name="Brannstrom I.O."/>
            <person name="Guillou S."/>
            <person name="Cros-Aarteil S."/>
            <person name="Calhoun S."/>
            <person name="Haridas S."/>
            <person name="Kuo A."/>
            <person name="Mondo S."/>
            <person name="Pangilinan J."/>
            <person name="Riley R."/>
            <person name="LaButti K."/>
            <person name="Andreopoulos B."/>
            <person name="Lipzen A."/>
            <person name="Chen C."/>
            <person name="Yanf M."/>
            <person name="Daum C."/>
            <person name="Ng V."/>
            <person name="Clum A."/>
            <person name="Steindorff A."/>
            <person name="Ohm R."/>
            <person name="Martin F."/>
            <person name="Silar P."/>
            <person name="Natvig D."/>
            <person name="Lalanne C."/>
            <person name="Gautier V."/>
            <person name="Ament-velasquez S.L."/>
            <person name="Kruys A."/>
            <person name="Hutchinson M.I."/>
            <person name="Powell A.J."/>
            <person name="Barry K."/>
            <person name="Miller A.N."/>
            <person name="Grigoriev I.V."/>
            <person name="Debuchy R."/>
            <person name="Gladieux P."/>
            <person name="Thoren M.H."/>
            <person name="Johannesson H."/>
        </authorList>
    </citation>
    <scope>NUCLEOTIDE SEQUENCE</scope>
    <source>
        <strain evidence="2">SMH2392-1A</strain>
    </source>
</reference>
<feature type="chain" id="PRO_5041407958" description="Secreted protein" evidence="1">
    <location>
        <begin position="25"/>
        <end position="100"/>
    </location>
</feature>
<gene>
    <name evidence="2" type="ORF">B0T26DRAFT_505594</name>
</gene>
<keyword evidence="1" id="KW-0732">Signal</keyword>
<organism evidence="2 3">
    <name type="scientific">Lasiosphaeria miniovina</name>
    <dbReference type="NCBI Taxonomy" id="1954250"/>
    <lineage>
        <taxon>Eukaryota</taxon>
        <taxon>Fungi</taxon>
        <taxon>Dikarya</taxon>
        <taxon>Ascomycota</taxon>
        <taxon>Pezizomycotina</taxon>
        <taxon>Sordariomycetes</taxon>
        <taxon>Sordariomycetidae</taxon>
        <taxon>Sordariales</taxon>
        <taxon>Lasiosphaeriaceae</taxon>
        <taxon>Lasiosphaeria</taxon>
    </lineage>
</organism>
<comment type="caution">
    <text evidence="2">The sequence shown here is derived from an EMBL/GenBank/DDBJ whole genome shotgun (WGS) entry which is preliminary data.</text>
</comment>
<dbReference type="EMBL" id="JAUIRO010000008">
    <property type="protein sequence ID" value="KAK0703568.1"/>
    <property type="molecule type" value="Genomic_DNA"/>
</dbReference>
<dbReference type="AlphaFoldDB" id="A0AA39ZU12"/>
<evidence type="ECO:0008006" key="4">
    <source>
        <dbReference type="Google" id="ProtNLM"/>
    </source>
</evidence>